<dbReference type="EMBL" id="FJUY01000013">
    <property type="protein sequence ID" value="CZT22135.1"/>
    <property type="molecule type" value="Genomic_DNA"/>
</dbReference>
<evidence type="ECO:0000313" key="2">
    <source>
        <dbReference type="Proteomes" id="UP000225277"/>
    </source>
</evidence>
<dbReference type="GeneID" id="35603105"/>
<sequence>MCKADARSVIDRPSNLTRLCFNLLRGNELFKVPPVWNLPVQHAVAATRKKQDSPVPQVKPLDLTIATVKNFNKK</sequence>
<proteinExistence type="predicted"/>
<protein>
    <submittedName>
        <fullName evidence="1">Uncharacterized protein</fullName>
    </submittedName>
</protein>
<organism evidence="1 2">
    <name type="scientific">Ramularia collo-cygni</name>
    <dbReference type="NCBI Taxonomy" id="112498"/>
    <lineage>
        <taxon>Eukaryota</taxon>
        <taxon>Fungi</taxon>
        <taxon>Dikarya</taxon>
        <taxon>Ascomycota</taxon>
        <taxon>Pezizomycotina</taxon>
        <taxon>Dothideomycetes</taxon>
        <taxon>Dothideomycetidae</taxon>
        <taxon>Mycosphaerellales</taxon>
        <taxon>Mycosphaerellaceae</taxon>
        <taxon>Ramularia</taxon>
    </lineage>
</organism>
<dbReference type="Proteomes" id="UP000225277">
    <property type="component" value="Unassembled WGS sequence"/>
</dbReference>
<gene>
    <name evidence="1" type="ORF">RCC_08004</name>
</gene>
<keyword evidence="2" id="KW-1185">Reference proteome</keyword>
<accession>A0A2D3V606</accession>
<dbReference type="AlphaFoldDB" id="A0A2D3V606"/>
<name>A0A2D3V606_9PEZI</name>
<reference evidence="1 2" key="1">
    <citation type="submission" date="2016-03" db="EMBL/GenBank/DDBJ databases">
        <authorList>
            <person name="Ploux O."/>
        </authorList>
    </citation>
    <scope>NUCLEOTIDE SEQUENCE [LARGE SCALE GENOMIC DNA]</scope>
    <source>
        <strain evidence="1 2">URUG2</strain>
    </source>
</reference>
<evidence type="ECO:0000313" key="1">
    <source>
        <dbReference type="EMBL" id="CZT22135.1"/>
    </source>
</evidence>
<dbReference type="RefSeq" id="XP_023629024.1">
    <property type="nucleotide sequence ID" value="XM_023773256.1"/>
</dbReference>